<gene>
    <name evidence="2" type="ORF">SAMN04487771_10548</name>
</gene>
<feature type="transmembrane region" description="Helical" evidence="1">
    <location>
        <begin position="7"/>
        <end position="30"/>
    </location>
</feature>
<evidence type="ECO:0000256" key="1">
    <source>
        <dbReference type="SAM" id="Phobius"/>
    </source>
</evidence>
<dbReference type="CDD" id="cd16935">
    <property type="entry name" value="HATPase_AgrC-ComD-like"/>
    <property type="match status" value="1"/>
</dbReference>
<dbReference type="AlphaFoldDB" id="A0A1I0HN52"/>
<dbReference type="RefSeq" id="WP_074650254.1">
    <property type="nucleotide sequence ID" value="NZ_FOIL01000054.1"/>
</dbReference>
<evidence type="ECO:0000313" key="3">
    <source>
        <dbReference type="Proteomes" id="UP000199820"/>
    </source>
</evidence>
<feature type="transmembrane region" description="Helical" evidence="1">
    <location>
        <begin position="306"/>
        <end position="323"/>
    </location>
</feature>
<keyword evidence="1" id="KW-1133">Transmembrane helix</keyword>
<organism evidence="2 3">
    <name type="scientific">[Clostridium] aminophilum</name>
    <dbReference type="NCBI Taxonomy" id="1526"/>
    <lineage>
        <taxon>Bacteria</taxon>
        <taxon>Bacillati</taxon>
        <taxon>Bacillota</taxon>
        <taxon>Clostridia</taxon>
        <taxon>Lachnospirales</taxon>
        <taxon>Lachnospiraceae</taxon>
    </lineage>
</organism>
<dbReference type="PANTHER" id="PTHR40448:SF1">
    <property type="entry name" value="TWO-COMPONENT SENSOR HISTIDINE KINASE"/>
    <property type="match status" value="1"/>
</dbReference>
<dbReference type="SUPFAM" id="SSF55874">
    <property type="entry name" value="ATPase domain of HSP90 chaperone/DNA topoisomerase II/histidine kinase"/>
    <property type="match status" value="1"/>
</dbReference>
<dbReference type="PANTHER" id="PTHR40448">
    <property type="entry name" value="TWO-COMPONENT SENSOR HISTIDINE KINASE"/>
    <property type="match status" value="1"/>
</dbReference>
<dbReference type="Gene3D" id="3.30.565.10">
    <property type="entry name" value="Histidine kinase-like ATPase, C-terminal domain"/>
    <property type="match status" value="1"/>
</dbReference>
<keyword evidence="1" id="KW-0812">Transmembrane</keyword>
<proteinExistence type="predicted"/>
<feature type="transmembrane region" description="Helical" evidence="1">
    <location>
        <begin position="335"/>
        <end position="357"/>
    </location>
</feature>
<accession>A0A1I0HN52</accession>
<dbReference type="GO" id="GO:0042802">
    <property type="term" value="F:identical protein binding"/>
    <property type="evidence" value="ECO:0007669"/>
    <property type="project" value="TreeGrafter"/>
</dbReference>
<dbReference type="InterPro" id="IPR036890">
    <property type="entry name" value="HATPase_C_sf"/>
</dbReference>
<name>A0A1I0HN52_9FIRM</name>
<feature type="transmembrane region" description="Helical" evidence="1">
    <location>
        <begin position="249"/>
        <end position="267"/>
    </location>
</feature>
<dbReference type="EMBL" id="FOIL01000054">
    <property type="protein sequence ID" value="SET85400.1"/>
    <property type="molecule type" value="Genomic_DNA"/>
</dbReference>
<sequence>MTLKKTFPLFFTAGMTLFGLLVIVLLNTALDYSPGALFSQTSIRIPNAQVTVNGETRDMTLPAYLTGLERGSTVEVSFSVDADPDSVLYFSSVHSPVEVYDESGKLYDYGMEGTYPSIFRDPPTNFVSVRLRPIPSAPNRSGGRICMVYHVPQMSKTLTIHDIRTGSLVGVFKSLIRHQAIPMMFSLVFIITGLGLILITPMVFRDVDRCKVLLYPGLSMLSVGCWQFAENEFTIYLFQKPSLFYVMSYAGLYFLVIPLFLAVDTLTGMNNRRFPRIAASYYTVSLLGITILQVAGIVPFHRVVTYFHISLLCGITMMSVVLIRHSLKKDSAQLWLFTAAYLALTFSAYVEGLNYYLHFSERNTFFFQIGYILFSLLLGVLAGQYYNSVNELQFRNMMLQNEVRLQNRTIDVQRVRTDLLLSHTEEVRKQRHDLRHHLRTMSAMLEAKRYPDLRAYLDSVSDAVPLESVQPYCDNPAVSSILSYYSALAKDAGIDIRIQAQIPSVLEHVADSTVCIIVGNLLENAIEACSRIPVPAAATSETTGKTGPEPADNPNAVEPRFIRFHSLVQGNMLVITADNSCLTAPEPIGQGLYRSSKREGPGTGILSIRSLAEKHGGSAEFETDHHLFRASVYIEI</sequence>
<evidence type="ECO:0000313" key="2">
    <source>
        <dbReference type="EMBL" id="SET85400.1"/>
    </source>
</evidence>
<dbReference type="Proteomes" id="UP000199820">
    <property type="component" value="Unassembled WGS sequence"/>
</dbReference>
<dbReference type="OrthoDB" id="9156435at2"/>
<feature type="transmembrane region" description="Helical" evidence="1">
    <location>
        <begin position="212"/>
        <end position="229"/>
    </location>
</feature>
<feature type="transmembrane region" description="Helical" evidence="1">
    <location>
        <begin position="180"/>
        <end position="200"/>
    </location>
</feature>
<reference evidence="2 3" key="1">
    <citation type="submission" date="2016-10" db="EMBL/GenBank/DDBJ databases">
        <authorList>
            <person name="de Groot N.N."/>
        </authorList>
    </citation>
    <scope>NUCLEOTIDE SEQUENCE [LARGE SCALE GENOMIC DNA]</scope>
    <source>
        <strain evidence="2 3">KH1P1</strain>
    </source>
</reference>
<feature type="transmembrane region" description="Helical" evidence="1">
    <location>
        <begin position="369"/>
        <end position="387"/>
    </location>
</feature>
<dbReference type="InterPro" id="IPR032834">
    <property type="entry name" value="NatK-like_C"/>
</dbReference>
<keyword evidence="1" id="KW-0472">Membrane</keyword>
<protein>
    <submittedName>
        <fullName evidence="2">7TM diverse intracellular signalling</fullName>
    </submittedName>
</protein>
<dbReference type="STRING" id="1526.SAMN02910262_01025"/>
<keyword evidence="3" id="KW-1185">Reference proteome</keyword>
<feature type="transmembrane region" description="Helical" evidence="1">
    <location>
        <begin position="279"/>
        <end position="300"/>
    </location>
</feature>